<evidence type="ECO:0000313" key="5">
    <source>
        <dbReference type="Proteomes" id="UP000799757"/>
    </source>
</evidence>
<keyword evidence="1" id="KW-0106">Calcium</keyword>
<dbReference type="PROSITE" id="PS00018">
    <property type="entry name" value="EF_HAND_1"/>
    <property type="match status" value="1"/>
</dbReference>
<feature type="domain" description="EF-hand" evidence="3">
    <location>
        <begin position="146"/>
        <end position="181"/>
    </location>
</feature>
<dbReference type="InterPro" id="IPR018247">
    <property type="entry name" value="EF_Hand_1_Ca_BS"/>
</dbReference>
<sequence length="181" mass="20369">MRYPFLFLVAATISTYRVAAECCGNNGVDACCGSGNCNIFCCNCEVGCATACPDKCLDLCNEGCPPPPSDPRYWNWLDQQCIVECSKKCGAMEGTDTVNEPLTCRNVPHVFKRGIIMSDDDIFREVDEHGLGHFSYDQFLQRQGWRDNEGARAHFDRHDMNGDGVIGIDEMRTLDSWDQFW</sequence>
<gene>
    <name evidence="4" type="ORF">K505DRAFT_372462</name>
</gene>
<organism evidence="4 5">
    <name type="scientific">Melanomma pulvis-pyrius CBS 109.77</name>
    <dbReference type="NCBI Taxonomy" id="1314802"/>
    <lineage>
        <taxon>Eukaryota</taxon>
        <taxon>Fungi</taxon>
        <taxon>Dikarya</taxon>
        <taxon>Ascomycota</taxon>
        <taxon>Pezizomycotina</taxon>
        <taxon>Dothideomycetes</taxon>
        <taxon>Pleosporomycetidae</taxon>
        <taxon>Pleosporales</taxon>
        <taxon>Melanommataceae</taxon>
        <taxon>Melanomma</taxon>
    </lineage>
</organism>
<evidence type="ECO:0000256" key="1">
    <source>
        <dbReference type="ARBA" id="ARBA00022837"/>
    </source>
</evidence>
<dbReference type="Proteomes" id="UP000799757">
    <property type="component" value="Unassembled WGS sequence"/>
</dbReference>
<protein>
    <recommendedName>
        <fullName evidence="3">EF-hand domain-containing protein</fullName>
    </recommendedName>
</protein>
<accession>A0A6A6XPJ4</accession>
<evidence type="ECO:0000259" key="3">
    <source>
        <dbReference type="PROSITE" id="PS50222"/>
    </source>
</evidence>
<evidence type="ECO:0000256" key="2">
    <source>
        <dbReference type="SAM" id="SignalP"/>
    </source>
</evidence>
<feature type="signal peptide" evidence="2">
    <location>
        <begin position="1"/>
        <end position="20"/>
    </location>
</feature>
<dbReference type="Gene3D" id="1.10.238.10">
    <property type="entry name" value="EF-hand"/>
    <property type="match status" value="1"/>
</dbReference>
<dbReference type="InterPro" id="IPR011992">
    <property type="entry name" value="EF-hand-dom_pair"/>
</dbReference>
<dbReference type="SUPFAM" id="SSF47473">
    <property type="entry name" value="EF-hand"/>
    <property type="match status" value="1"/>
</dbReference>
<dbReference type="EMBL" id="MU001806">
    <property type="protein sequence ID" value="KAF2797447.1"/>
    <property type="molecule type" value="Genomic_DNA"/>
</dbReference>
<dbReference type="PROSITE" id="PS50222">
    <property type="entry name" value="EF_HAND_2"/>
    <property type="match status" value="1"/>
</dbReference>
<proteinExistence type="predicted"/>
<feature type="chain" id="PRO_5025503701" description="EF-hand domain-containing protein" evidence="2">
    <location>
        <begin position="21"/>
        <end position="181"/>
    </location>
</feature>
<name>A0A6A6XPJ4_9PLEO</name>
<keyword evidence="5" id="KW-1185">Reference proteome</keyword>
<dbReference type="AlphaFoldDB" id="A0A6A6XPJ4"/>
<keyword evidence="2" id="KW-0732">Signal</keyword>
<dbReference type="InterPro" id="IPR002048">
    <property type="entry name" value="EF_hand_dom"/>
</dbReference>
<dbReference type="OrthoDB" id="3799936at2759"/>
<reference evidence="4" key="1">
    <citation type="journal article" date="2020" name="Stud. Mycol.">
        <title>101 Dothideomycetes genomes: a test case for predicting lifestyles and emergence of pathogens.</title>
        <authorList>
            <person name="Haridas S."/>
            <person name="Albert R."/>
            <person name="Binder M."/>
            <person name="Bloem J."/>
            <person name="Labutti K."/>
            <person name="Salamov A."/>
            <person name="Andreopoulos B."/>
            <person name="Baker S."/>
            <person name="Barry K."/>
            <person name="Bills G."/>
            <person name="Bluhm B."/>
            <person name="Cannon C."/>
            <person name="Castanera R."/>
            <person name="Culley D."/>
            <person name="Daum C."/>
            <person name="Ezra D."/>
            <person name="Gonzalez J."/>
            <person name="Henrissat B."/>
            <person name="Kuo A."/>
            <person name="Liang C."/>
            <person name="Lipzen A."/>
            <person name="Lutzoni F."/>
            <person name="Magnuson J."/>
            <person name="Mondo S."/>
            <person name="Nolan M."/>
            <person name="Ohm R."/>
            <person name="Pangilinan J."/>
            <person name="Park H.-J."/>
            <person name="Ramirez L."/>
            <person name="Alfaro M."/>
            <person name="Sun H."/>
            <person name="Tritt A."/>
            <person name="Yoshinaga Y."/>
            <person name="Zwiers L.-H."/>
            <person name="Turgeon B."/>
            <person name="Goodwin S."/>
            <person name="Spatafora J."/>
            <person name="Crous P."/>
            <person name="Grigoriev I."/>
        </authorList>
    </citation>
    <scope>NUCLEOTIDE SEQUENCE</scope>
    <source>
        <strain evidence="4">CBS 109.77</strain>
    </source>
</reference>
<dbReference type="GO" id="GO:0005509">
    <property type="term" value="F:calcium ion binding"/>
    <property type="evidence" value="ECO:0007669"/>
    <property type="project" value="InterPro"/>
</dbReference>
<evidence type="ECO:0000313" key="4">
    <source>
        <dbReference type="EMBL" id="KAF2797447.1"/>
    </source>
</evidence>